<dbReference type="EMBL" id="JARXVH010000003">
    <property type="protein sequence ID" value="MDH6215030.1"/>
    <property type="molecule type" value="Genomic_DNA"/>
</dbReference>
<feature type="region of interest" description="Disordered" evidence="1">
    <location>
        <begin position="218"/>
        <end position="261"/>
    </location>
</feature>
<evidence type="ECO:0000313" key="3">
    <source>
        <dbReference type="Proteomes" id="UP001160499"/>
    </source>
</evidence>
<dbReference type="Proteomes" id="UP001160499">
    <property type="component" value="Unassembled WGS sequence"/>
</dbReference>
<protein>
    <recommendedName>
        <fullName evidence="4">Transcriptional regulator</fullName>
    </recommendedName>
</protein>
<gene>
    <name evidence="2" type="ORF">M2283_002313</name>
</gene>
<proteinExistence type="predicted"/>
<name>A0ABT6LFF4_9ACTN</name>
<accession>A0ABT6LFF4</accession>
<comment type="caution">
    <text evidence="2">The sequence shown here is derived from an EMBL/GenBank/DDBJ whole genome shotgun (WGS) entry which is preliminary data.</text>
</comment>
<keyword evidence="3" id="KW-1185">Reference proteome</keyword>
<dbReference type="Pfam" id="PF17258">
    <property type="entry name" value="DUF5324"/>
    <property type="match status" value="1"/>
</dbReference>
<feature type="compositionally biased region" description="Basic and acidic residues" evidence="1">
    <location>
        <begin position="245"/>
        <end position="261"/>
    </location>
</feature>
<reference evidence="2 3" key="1">
    <citation type="submission" date="2023-04" db="EMBL/GenBank/DDBJ databases">
        <title>Forest soil microbial communities from Buena Vista Peninsula, Colon Province, Panama.</title>
        <authorList>
            <person name="Bouskill N."/>
        </authorList>
    </citation>
    <scope>NUCLEOTIDE SEQUENCE [LARGE SCALE GENOMIC DNA]</scope>
    <source>
        <strain evidence="2 3">GGS1</strain>
    </source>
</reference>
<dbReference type="InterPro" id="IPR035214">
    <property type="entry name" value="DUF5324"/>
</dbReference>
<organism evidence="2 3">
    <name type="scientific">Streptomyces pseudovenezuelae</name>
    <dbReference type="NCBI Taxonomy" id="67350"/>
    <lineage>
        <taxon>Bacteria</taxon>
        <taxon>Bacillati</taxon>
        <taxon>Actinomycetota</taxon>
        <taxon>Actinomycetes</taxon>
        <taxon>Kitasatosporales</taxon>
        <taxon>Streptomycetaceae</taxon>
        <taxon>Streptomyces</taxon>
        <taxon>Streptomyces aurantiacus group</taxon>
    </lineage>
</organism>
<evidence type="ECO:0000313" key="2">
    <source>
        <dbReference type="EMBL" id="MDH6215030.1"/>
    </source>
</evidence>
<evidence type="ECO:0000256" key="1">
    <source>
        <dbReference type="SAM" id="MobiDB-lite"/>
    </source>
</evidence>
<sequence>MPRGVLAGMIRKRVESRITYATEEEEPVTRIDSVRAATGSAKGSVLHAAEVVAPYADTAKDRAAHYAQEARVRLAPKVSSAADQARVQYDAHLAPRLEQARTHVPPKVDQAAHDAAIRTRQAARQAAEYSRPKIEQAVAAAGPVREEATARGAAALAALRGQVSPKEIQKLARKHQRRARAGRAAKTLLVVGALAGGAFAAWKWWDKQANPDWLVEPPAATEVPETGRLTSVDGSIGEAGLDPEVQVKEAEEEAAHRDEGR</sequence>
<evidence type="ECO:0008006" key="4">
    <source>
        <dbReference type="Google" id="ProtNLM"/>
    </source>
</evidence>